<protein>
    <recommendedName>
        <fullName evidence="3">Phage protein</fullName>
    </recommendedName>
</protein>
<keyword evidence="2" id="KW-1185">Reference proteome</keyword>
<reference evidence="1 2" key="1">
    <citation type="submission" date="2023-03" db="EMBL/GenBank/DDBJ databases">
        <title>Halomonas sp. nov., isolated from Korean tranditional fermented seafood 'Jeotgal'.</title>
        <authorList>
            <person name="Kim B."/>
            <person name="Shin N.-R."/>
        </authorList>
    </citation>
    <scope>NUCLEOTIDE SEQUENCE [LARGE SCALE GENOMIC DNA]</scope>
    <source>
        <strain evidence="1 2">SG2L-4</strain>
    </source>
</reference>
<evidence type="ECO:0000313" key="2">
    <source>
        <dbReference type="Proteomes" id="UP001301869"/>
    </source>
</evidence>
<evidence type="ECO:0008006" key="3">
    <source>
        <dbReference type="Google" id="ProtNLM"/>
    </source>
</evidence>
<gene>
    <name evidence="1" type="ORF">P1P91_00720</name>
</gene>
<dbReference type="InterPro" id="IPR021542">
    <property type="entry name" value="Tn7_TnsC"/>
</dbReference>
<name>A0ABY9YZI7_9GAMM</name>
<dbReference type="Proteomes" id="UP001301869">
    <property type="component" value="Chromosome"/>
</dbReference>
<dbReference type="EMBL" id="CP119391">
    <property type="protein sequence ID" value="WNK20252.1"/>
    <property type="molecule type" value="Genomic_DNA"/>
</dbReference>
<organism evidence="1 2">
    <name type="scientific">Halomonas piscis</name>
    <dbReference type="NCBI Taxonomy" id="3031727"/>
    <lineage>
        <taxon>Bacteria</taxon>
        <taxon>Pseudomonadati</taxon>
        <taxon>Pseudomonadota</taxon>
        <taxon>Gammaproteobacteria</taxon>
        <taxon>Oceanospirillales</taxon>
        <taxon>Halomonadaceae</taxon>
        <taxon>Halomonas</taxon>
    </lineage>
</organism>
<dbReference type="Gene3D" id="6.10.20.30">
    <property type="match status" value="1"/>
</dbReference>
<proteinExistence type="predicted"/>
<dbReference type="RefSeq" id="WP_311883845.1">
    <property type="nucleotide sequence ID" value="NZ_CP119391.1"/>
</dbReference>
<evidence type="ECO:0000313" key="1">
    <source>
        <dbReference type="EMBL" id="WNK20252.1"/>
    </source>
</evidence>
<dbReference type="Pfam" id="PF11426">
    <property type="entry name" value="Tn7_TnsC_Int"/>
    <property type="match status" value="1"/>
</dbReference>
<accession>A0ABY9YZI7</accession>
<sequence length="118" mass="13972">MKYNGNNQAIRLHTMLVDMDYESDLLEPLIQRAFEENPNLKLKDLMPIILNWYQTAEKTPPVKSRRKTKSIKPPEWHTLDSDDFRFMHSQAANEEEFLNEAIQFGLVFNTEQWLSSDK</sequence>